<proteinExistence type="predicted"/>
<gene>
    <name evidence="2" type="ORF">ACFPN9_09145</name>
</gene>
<evidence type="ECO:0000313" key="2">
    <source>
        <dbReference type="EMBL" id="MFC5505423.1"/>
    </source>
</evidence>
<dbReference type="Proteomes" id="UP001596060">
    <property type="component" value="Unassembled WGS sequence"/>
</dbReference>
<dbReference type="PANTHER" id="PTHR39639:SF1">
    <property type="entry name" value="DUF262 DOMAIN-CONTAINING PROTEIN"/>
    <property type="match status" value="1"/>
</dbReference>
<dbReference type="PANTHER" id="PTHR39639">
    <property type="entry name" value="CHROMOSOME 16, WHOLE GENOME SHOTGUN SEQUENCE"/>
    <property type="match status" value="1"/>
</dbReference>
<accession>A0ABW0NZZ5</accession>
<evidence type="ECO:0000259" key="1">
    <source>
        <dbReference type="Pfam" id="PF03235"/>
    </source>
</evidence>
<dbReference type="InterPro" id="IPR004919">
    <property type="entry name" value="GmrSD_N"/>
</dbReference>
<evidence type="ECO:0000313" key="3">
    <source>
        <dbReference type="Proteomes" id="UP001596060"/>
    </source>
</evidence>
<protein>
    <submittedName>
        <fullName evidence="2">DUF262 domain-containing protein</fullName>
    </submittedName>
</protein>
<comment type="caution">
    <text evidence="2">The sequence shown here is derived from an EMBL/GenBank/DDBJ whole genome shotgun (WGS) entry which is preliminary data.</text>
</comment>
<sequence>MGYNLPIWQRGLVWTQAQKIAFIESAWRGIPLGTFTYNEADIGSPLDNLLIDGQQRLHAVEEYLDDKFPVFGWKWSELTDADRRGWTLTLVFASYKTTTEDEEFLKSYYDLMNFGGTAHKETERATSQV</sequence>
<name>A0ABW0NZZ5_9HYPH</name>
<organism evidence="2 3">
    <name type="scientific">Bosea massiliensis</name>
    <dbReference type="NCBI Taxonomy" id="151419"/>
    <lineage>
        <taxon>Bacteria</taxon>
        <taxon>Pseudomonadati</taxon>
        <taxon>Pseudomonadota</taxon>
        <taxon>Alphaproteobacteria</taxon>
        <taxon>Hyphomicrobiales</taxon>
        <taxon>Boseaceae</taxon>
        <taxon>Bosea</taxon>
    </lineage>
</organism>
<keyword evidence="3" id="KW-1185">Reference proteome</keyword>
<feature type="domain" description="GmrSD restriction endonucleases N-terminal" evidence="1">
    <location>
        <begin position="3"/>
        <end position="103"/>
    </location>
</feature>
<reference evidence="3" key="1">
    <citation type="journal article" date="2019" name="Int. J. Syst. Evol. Microbiol.">
        <title>The Global Catalogue of Microorganisms (GCM) 10K type strain sequencing project: providing services to taxonomists for standard genome sequencing and annotation.</title>
        <authorList>
            <consortium name="The Broad Institute Genomics Platform"/>
            <consortium name="The Broad Institute Genome Sequencing Center for Infectious Disease"/>
            <person name="Wu L."/>
            <person name="Ma J."/>
        </authorList>
    </citation>
    <scope>NUCLEOTIDE SEQUENCE [LARGE SCALE GENOMIC DNA]</scope>
    <source>
        <strain evidence="3">CCUG 43117</strain>
    </source>
</reference>
<dbReference type="Pfam" id="PF03235">
    <property type="entry name" value="GmrSD_N"/>
    <property type="match status" value="1"/>
</dbReference>
<dbReference type="RefSeq" id="WP_377816553.1">
    <property type="nucleotide sequence ID" value="NZ_JBHSLU010000017.1"/>
</dbReference>
<dbReference type="EMBL" id="JBHSLU010000017">
    <property type="protein sequence ID" value="MFC5505423.1"/>
    <property type="molecule type" value="Genomic_DNA"/>
</dbReference>